<dbReference type="SUPFAM" id="SSF51569">
    <property type="entry name" value="Aldolase"/>
    <property type="match status" value="1"/>
</dbReference>
<dbReference type="InterPro" id="IPR020625">
    <property type="entry name" value="Schiff_base-form_aldolases_AS"/>
</dbReference>
<comment type="similarity">
    <text evidence="1 4">Belongs to the DapA family.</text>
</comment>
<gene>
    <name evidence="5" type="ORF">V2S66_27740</name>
</gene>
<keyword evidence="6" id="KW-1185">Reference proteome</keyword>
<proteinExistence type="inferred from homology"/>
<dbReference type="RefSeq" id="WP_330799447.1">
    <property type="nucleotide sequence ID" value="NZ_JAZEWV010000033.1"/>
</dbReference>
<reference evidence="5 6" key="1">
    <citation type="submission" date="2023-12" db="EMBL/GenBank/DDBJ databases">
        <title>Streptomyces sp. V4-01.</title>
        <authorList>
            <person name="Somphong A."/>
            <person name="Phongsopitanun W."/>
        </authorList>
    </citation>
    <scope>NUCLEOTIDE SEQUENCE [LARGE SCALE GENOMIC DNA]</scope>
    <source>
        <strain evidence="5 6">V4-01</strain>
    </source>
</reference>
<evidence type="ECO:0000256" key="1">
    <source>
        <dbReference type="ARBA" id="ARBA00007592"/>
    </source>
</evidence>
<dbReference type="PANTHER" id="PTHR12128:SF66">
    <property type="entry name" value="4-HYDROXY-2-OXOGLUTARATE ALDOLASE, MITOCHONDRIAL"/>
    <property type="match status" value="1"/>
</dbReference>
<dbReference type="InterPro" id="IPR002220">
    <property type="entry name" value="DapA-like"/>
</dbReference>
<dbReference type="EMBL" id="JAZEWV010000033">
    <property type="protein sequence ID" value="MEE4545749.1"/>
    <property type="molecule type" value="Genomic_DNA"/>
</dbReference>
<keyword evidence="3" id="KW-0704">Schiff base</keyword>
<dbReference type="Pfam" id="PF00701">
    <property type="entry name" value="DHDPS"/>
    <property type="match status" value="1"/>
</dbReference>
<dbReference type="Proteomes" id="UP001344658">
    <property type="component" value="Unassembled WGS sequence"/>
</dbReference>
<dbReference type="Gene3D" id="3.20.20.70">
    <property type="entry name" value="Aldolase class I"/>
    <property type="match status" value="1"/>
</dbReference>
<name>A0ABU7PKH2_9ACTN</name>
<comment type="caution">
    <text evidence="5">The sequence shown here is derived from an EMBL/GenBank/DDBJ whole genome shotgun (WGS) entry which is preliminary data.</text>
</comment>
<evidence type="ECO:0000256" key="2">
    <source>
        <dbReference type="ARBA" id="ARBA00023239"/>
    </source>
</evidence>
<dbReference type="PRINTS" id="PR00146">
    <property type="entry name" value="DHPICSNTHASE"/>
</dbReference>
<sequence>MIHVPLITPFAPDGRLDTTALGRLAHELLDDGATGLVALGTTGEPAALDDDERAEVAAVVGRACRERGAFFTVGVGAAGTRRAAAELHALAALPVPPDAALVTVPSFVRPGEAGVLAHFRSLAATTSLPLLAYHVPYRTAQPLSAETLLALAAIPGVTGMKYAPGALDADTTALLSALPDIAARKPDAPGVFGQHDPFTVLAGDDVLAPALFALGAQGGILASGHLATRHWVRLAAAPTAPDAGILGHRLAALATALFSEPNPAVLKAVLHAQHRIPTPDVRLPLLPAASKNRDAALAALADLDVLPSAPSGVTPA</sequence>
<evidence type="ECO:0000256" key="3">
    <source>
        <dbReference type="ARBA" id="ARBA00023270"/>
    </source>
</evidence>
<keyword evidence="2 4" id="KW-0456">Lyase</keyword>
<dbReference type="PROSITE" id="PS00666">
    <property type="entry name" value="DHDPS_2"/>
    <property type="match status" value="1"/>
</dbReference>
<dbReference type="PIRSF" id="PIRSF001365">
    <property type="entry name" value="DHDPS"/>
    <property type="match status" value="1"/>
</dbReference>
<organism evidence="5 6">
    <name type="scientific">Actinacidiphila polyblastidii</name>
    <dbReference type="NCBI Taxonomy" id="3110430"/>
    <lineage>
        <taxon>Bacteria</taxon>
        <taxon>Bacillati</taxon>
        <taxon>Actinomycetota</taxon>
        <taxon>Actinomycetes</taxon>
        <taxon>Kitasatosporales</taxon>
        <taxon>Streptomycetaceae</taxon>
        <taxon>Actinacidiphila</taxon>
    </lineage>
</organism>
<evidence type="ECO:0000313" key="6">
    <source>
        <dbReference type="Proteomes" id="UP001344658"/>
    </source>
</evidence>
<evidence type="ECO:0000313" key="5">
    <source>
        <dbReference type="EMBL" id="MEE4545749.1"/>
    </source>
</evidence>
<protein>
    <submittedName>
        <fullName evidence="5">Dihydrodipicolinate synthase family protein</fullName>
    </submittedName>
</protein>
<dbReference type="InterPro" id="IPR013785">
    <property type="entry name" value="Aldolase_TIM"/>
</dbReference>
<dbReference type="SMART" id="SM01130">
    <property type="entry name" value="DHDPS"/>
    <property type="match status" value="1"/>
</dbReference>
<dbReference type="PANTHER" id="PTHR12128">
    <property type="entry name" value="DIHYDRODIPICOLINATE SYNTHASE"/>
    <property type="match status" value="1"/>
</dbReference>
<accession>A0ABU7PKH2</accession>
<evidence type="ECO:0000256" key="4">
    <source>
        <dbReference type="PIRNR" id="PIRNR001365"/>
    </source>
</evidence>